<protein>
    <recommendedName>
        <fullName evidence="1">DYW domain-containing protein</fullName>
    </recommendedName>
</protein>
<reference evidence="2" key="1">
    <citation type="journal article" date="2021" name="bioRxiv">
        <title>Whole Genome Assembly and Annotation of Northern Wild Rice, Zizania palustris L., Supports a Whole Genome Duplication in the Zizania Genus.</title>
        <authorList>
            <person name="Haas M."/>
            <person name="Kono T."/>
            <person name="Macchietto M."/>
            <person name="Millas R."/>
            <person name="McGilp L."/>
            <person name="Shao M."/>
            <person name="Duquette J."/>
            <person name="Hirsch C.N."/>
            <person name="Kimball J."/>
        </authorList>
    </citation>
    <scope>NUCLEOTIDE SEQUENCE</scope>
    <source>
        <tissue evidence="2">Fresh leaf tissue</tissue>
    </source>
</reference>
<feature type="domain" description="DYW" evidence="1">
    <location>
        <begin position="202"/>
        <end position="293"/>
    </location>
</feature>
<evidence type="ECO:0000313" key="3">
    <source>
        <dbReference type="Proteomes" id="UP000729402"/>
    </source>
</evidence>
<evidence type="ECO:0000259" key="1">
    <source>
        <dbReference type="Pfam" id="PF14432"/>
    </source>
</evidence>
<dbReference type="Pfam" id="PF14432">
    <property type="entry name" value="DYW_deaminase"/>
    <property type="match status" value="1"/>
</dbReference>
<dbReference type="OrthoDB" id="185373at2759"/>
<dbReference type="AlphaFoldDB" id="A0A8J5VWY4"/>
<comment type="caution">
    <text evidence="2">The sequence shown here is derived from an EMBL/GenBank/DDBJ whole genome shotgun (WGS) entry which is preliminary data.</text>
</comment>
<accession>A0A8J5VWY4</accession>
<sequence>MLISPKLAAPPACHRSAAGPRCPGFFLPAAAMVTRRPRRRCRLLRRYSAPLMIVAVMGAVRTQNAEGCFDREELRMLCQESNPEAAINLLDEMLQRSGAGALVDLRSEEQVAVLQACGEARSLASLRRAHRLLSRSLPVIPTAILLRIASLYYKLGARSDAHRALEGASRPPGKNGQEDFDAKRLQAYEKVRELHEEICVAGYVPDTRYVFHDIDEDAKVRALMYHSERLAIAFGLVSTPPGMPLRVIKNLRICGDCHNAVKLIAKVTGREIIVRDNKRFHHFKDGDCSCGDYCRPPLRHLISIR</sequence>
<name>A0A8J5VWY4_ZIZPA</name>
<proteinExistence type="predicted"/>
<dbReference type="GO" id="GO:0008270">
    <property type="term" value="F:zinc ion binding"/>
    <property type="evidence" value="ECO:0007669"/>
    <property type="project" value="InterPro"/>
</dbReference>
<reference evidence="2" key="2">
    <citation type="submission" date="2021-02" db="EMBL/GenBank/DDBJ databases">
        <authorList>
            <person name="Kimball J.A."/>
            <person name="Haas M.W."/>
            <person name="Macchietto M."/>
            <person name="Kono T."/>
            <person name="Duquette J."/>
            <person name="Shao M."/>
        </authorList>
    </citation>
    <scope>NUCLEOTIDE SEQUENCE</scope>
    <source>
        <tissue evidence="2">Fresh leaf tissue</tissue>
    </source>
</reference>
<dbReference type="InterPro" id="IPR032867">
    <property type="entry name" value="DYW_dom"/>
</dbReference>
<evidence type="ECO:0000313" key="2">
    <source>
        <dbReference type="EMBL" id="KAG8061054.1"/>
    </source>
</evidence>
<keyword evidence="3" id="KW-1185">Reference proteome</keyword>
<dbReference type="EMBL" id="JAAALK010000286">
    <property type="protein sequence ID" value="KAG8061054.1"/>
    <property type="molecule type" value="Genomic_DNA"/>
</dbReference>
<organism evidence="2 3">
    <name type="scientific">Zizania palustris</name>
    <name type="common">Northern wild rice</name>
    <dbReference type="NCBI Taxonomy" id="103762"/>
    <lineage>
        <taxon>Eukaryota</taxon>
        <taxon>Viridiplantae</taxon>
        <taxon>Streptophyta</taxon>
        <taxon>Embryophyta</taxon>
        <taxon>Tracheophyta</taxon>
        <taxon>Spermatophyta</taxon>
        <taxon>Magnoliopsida</taxon>
        <taxon>Liliopsida</taxon>
        <taxon>Poales</taxon>
        <taxon>Poaceae</taxon>
        <taxon>BOP clade</taxon>
        <taxon>Oryzoideae</taxon>
        <taxon>Oryzeae</taxon>
        <taxon>Zizaniinae</taxon>
        <taxon>Zizania</taxon>
    </lineage>
</organism>
<gene>
    <name evidence="2" type="ORF">GUJ93_ZPchr0003g16718</name>
</gene>
<dbReference type="Proteomes" id="UP000729402">
    <property type="component" value="Unassembled WGS sequence"/>
</dbReference>